<name>A0A067R6T7_ZOONE</name>
<dbReference type="AlphaFoldDB" id="A0A067R6T7"/>
<gene>
    <name evidence="1" type="ORF">L798_11100</name>
</gene>
<keyword evidence="2" id="KW-1185">Reference proteome</keyword>
<dbReference type="InParanoid" id="A0A067R6T7"/>
<protein>
    <submittedName>
        <fullName evidence="1">Uncharacterized protein</fullName>
    </submittedName>
</protein>
<evidence type="ECO:0000313" key="1">
    <source>
        <dbReference type="EMBL" id="KDR15135.1"/>
    </source>
</evidence>
<sequence>MASKLENKVSKEKKKKMFYFPYLYSQRENNTLYGEVITIEVLNGGLVQFSGEYEIYIIPKPLNCIPYLEIKDCGRSTEEMCKWERAKEHTVRGHVKRCYESSELKYIWGIFTMSKEVPFPLYKTLEGAKTKSNLISLDEKRNEYTIEPYNMSYGDYGFLHQVVRKSNETSEYFMPTDSDMVRTLNSHV</sequence>
<dbReference type="EMBL" id="KK852845">
    <property type="protein sequence ID" value="KDR15135.1"/>
    <property type="molecule type" value="Genomic_DNA"/>
</dbReference>
<accession>A0A067R6T7</accession>
<reference evidence="1 2" key="1">
    <citation type="journal article" date="2014" name="Nat. Commun.">
        <title>Molecular traces of alternative social organization in a termite genome.</title>
        <authorList>
            <person name="Terrapon N."/>
            <person name="Li C."/>
            <person name="Robertson H.M."/>
            <person name="Ji L."/>
            <person name="Meng X."/>
            <person name="Booth W."/>
            <person name="Chen Z."/>
            <person name="Childers C.P."/>
            <person name="Glastad K.M."/>
            <person name="Gokhale K."/>
            <person name="Gowin J."/>
            <person name="Gronenberg W."/>
            <person name="Hermansen R.A."/>
            <person name="Hu H."/>
            <person name="Hunt B.G."/>
            <person name="Huylmans A.K."/>
            <person name="Khalil S.M."/>
            <person name="Mitchell R.D."/>
            <person name="Munoz-Torres M.C."/>
            <person name="Mustard J.A."/>
            <person name="Pan H."/>
            <person name="Reese J.T."/>
            <person name="Scharf M.E."/>
            <person name="Sun F."/>
            <person name="Vogel H."/>
            <person name="Xiao J."/>
            <person name="Yang W."/>
            <person name="Yang Z."/>
            <person name="Yang Z."/>
            <person name="Zhou J."/>
            <person name="Zhu J."/>
            <person name="Brent C.S."/>
            <person name="Elsik C.G."/>
            <person name="Goodisman M.A."/>
            <person name="Liberles D.A."/>
            <person name="Roe R.M."/>
            <person name="Vargo E.L."/>
            <person name="Vilcinskas A."/>
            <person name="Wang J."/>
            <person name="Bornberg-Bauer E."/>
            <person name="Korb J."/>
            <person name="Zhang G."/>
            <person name="Liebig J."/>
        </authorList>
    </citation>
    <scope>NUCLEOTIDE SEQUENCE [LARGE SCALE GENOMIC DNA]</scope>
    <source>
        <tissue evidence="1">Whole organism</tissue>
    </source>
</reference>
<dbReference type="Proteomes" id="UP000027135">
    <property type="component" value="Unassembled WGS sequence"/>
</dbReference>
<organism evidence="1 2">
    <name type="scientific">Zootermopsis nevadensis</name>
    <name type="common">Dampwood termite</name>
    <dbReference type="NCBI Taxonomy" id="136037"/>
    <lineage>
        <taxon>Eukaryota</taxon>
        <taxon>Metazoa</taxon>
        <taxon>Ecdysozoa</taxon>
        <taxon>Arthropoda</taxon>
        <taxon>Hexapoda</taxon>
        <taxon>Insecta</taxon>
        <taxon>Pterygota</taxon>
        <taxon>Neoptera</taxon>
        <taxon>Polyneoptera</taxon>
        <taxon>Dictyoptera</taxon>
        <taxon>Blattodea</taxon>
        <taxon>Blattoidea</taxon>
        <taxon>Termitoidae</taxon>
        <taxon>Termopsidae</taxon>
        <taxon>Zootermopsis</taxon>
    </lineage>
</organism>
<evidence type="ECO:0000313" key="2">
    <source>
        <dbReference type="Proteomes" id="UP000027135"/>
    </source>
</evidence>
<proteinExistence type="predicted"/>